<sequence length="258" mass="29906">MTSFLRLPPKVRSMVYRYLTPAEGMPICPWQEFNKKIHFNLLRTNRIIYQEYRSLLYSEIPFRLETWAVELLAKWFDQIGQQNARLIREIYILFPRVHTKTHLDDPAPVIDERHAQILDKIQSLCTGLKVLVINLPNSVMQLQEMADMEAQEPGYITDAVALVNKRLTEIPSLERIEAEFPSHVERTEITHEMQRHGWTIEDVEAEWPGGSTEKDRRSDSEALREEAEAGLYDLEGDSHGDPVMDDMANWPDYIIGGG</sequence>
<feature type="region of interest" description="Disordered" evidence="1">
    <location>
        <begin position="203"/>
        <end position="245"/>
    </location>
</feature>
<protein>
    <submittedName>
        <fullName evidence="2">Uncharacterized protein</fullName>
    </submittedName>
</protein>
<keyword evidence="3" id="KW-1185">Reference proteome</keyword>
<evidence type="ECO:0000256" key="1">
    <source>
        <dbReference type="SAM" id="MobiDB-lite"/>
    </source>
</evidence>
<dbReference type="Proteomes" id="UP000053095">
    <property type="component" value="Unassembled WGS sequence"/>
</dbReference>
<name>A0A0B8N2N9_TALPI</name>
<accession>A0A0B8N2N9</accession>
<reference evidence="3" key="1">
    <citation type="journal article" date="2015" name="Genome Announc.">
        <title>Draft genome sequence of Talaromyces cellulolyticus strain Y-94, a source of lignocellulosic biomass-degrading enzymes.</title>
        <authorList>
            <person name="Fujii T."/>
            <person name="Koike H."/>
            <person name="Sawayama S."/>
            <person name="Yano S."/>
            <person name="Inoue H."/>
        </authorList>
    </citation>
    <scope>NUCLEOTIDE SEQUENCE [LARGE SCALE GENOMIC DNA]</scope>
    <source>
        <strain evidence="3">Y-94</strain>
    </source>
</reference>
<proteinExistence type="predicted"/>
<gene>
    <name evidence="2" type="ORF">TCE0_011r00598</name>
</gene>
<dbReference type="EMBL" id="DF933807">
    <property type="protein sequence ID" value="GAM33590.1"/>
    <property type="molecule type" value="Genomic_DNA"/>
</dbReference>
<organism evidence="2 3">
    <name type="scientific">Talaromyces pinophilus</name>
    <name type="common">Penicillium pinophilum</name>
    <dbReference type="NCBI Taxonomy" id="128442"/>
    <lineage>
        <taxon>Eukaryota</taxon>
        <taxon>Fungi</taxon>
        <taxon>Dikarya</taxon>
        <taxon>Ascomycota</taxon>
        <taxon>Pezizomycotina</taxon>
        <taxon>Eurotiomycetes</taxon>
        <taxon>Eurotiomycetidae</taxon>
        <taxon>Eurotiales</taxon>
        <taxon>Trichocomaceae</taxon>
        <taxon>Talaromyces</taxon>
        <taxon>Talaromyces sect. Talaromyces</taxon>
    </lineage>
</organism>
<dbReference type="AlphaFoldDB" id="A0A0B8N2N9"/>
<evidence type="ECO:0000313" key="2">
    <source>
        <dbReference type="EMBL" id="GAM33590.1"/>
    </source>
</evidence>
<feature type="compositionally biased region" description="Basic and acidic residues" evidence="1">
    <location>
        <begin position="212"/>
        <end position="227"/>
    </location>
</feature>
<evidence type="ECO:0000313" key="3">
    <source>
        <dbReference type="Proteomes" id="UP000053095"/>
    </source>
</evidence>